<protein>
    <submittedName>
        <fullName evidence="1">Uncharacterized protein</fullName>
    </submittedName>
</protein>
<reference evidence="1" key="2">
    <citation type="submission" date="2023-04" db="EMBL/GenBank/DDBJ databases">
        <title>Paracnuella aquatica gen. nov., sp. nov., a member of the family Chitinophagaceae isolated from a hot spring.</title>
        <authorList>
            <person name="Wang C."/>
        </authorList>
    </citation>
    <scope>NUCLEOTIDE SEQUENCE</scope>
    <source>
        <strain evidence="1">LB-8</strain>
    </source>
</reference>
<evidence type="ECO:0000313" key="2">
    <source>
        <dbReference type="Proteomes" id="UP001155483"/>
    </source>
</evidence>
<reference evidence="1" key="1">
    <citation type="submission" date="2022-09" db="EMBL/GenBank/DDBJ databases">
        <authorList>
            <person name="Yuan C."/>
            <person name="Ke Z."/>
        </authorList>
    </citation>
    <scope>NUCLEOTIDE SEQUENCE</scope>
    <source>
        <strain evidence="1">LB-8</strain>
    </source>
</reference>
<dbReference type="AlphaFoldDB" id="A0A9X3BH97"/>
<sequence length="75" mass="8817">MHQLKRDGVPVDGFTWYSLQHQVDWDSALREDSGHINQLGLFDLNRNIMPVGKAYKRLIQQWKDILVSENYGLNF</sequence>
<dbReference type="Proteomes" id="UP001155483">
    <property type="component" value="Unassembled WGS sequence"/>
</dbReference>
<dbReference type="EMBL" id="JAOTIF010000004">
    <property type="protein sequence ID" value="MCU7549202.1"/>
    <property type="molecule type" value="Genomic_DNA"/>
</dbReference>
<comment type="caution">
    <text evidence="1">The sequence shown here is derived from an EMBL/GenBank/DDBJ whole genome shotgun (WGS) entry which is preliminary data.</text>
</comment>
<evidence type="ECO:0000313" key="1">
    <source>
        <dbReference type="EMBL" id="MCU7549202.1"/>
    </source>
</evidence>
<dbReference type="SUPFAM" id="SSF51445">
    <property type="entry name" value="(Trans)glycosidases"/>
    <property type="match status" value="1"/>
</dbReference>
<accession>A0A9X3BH97</accession>
<gene>
    <name evidence="1" type="ORF">OCK74_08750</name>
</gene>
<keyword evidence="2" id="KW-1185">Reference proteome</keyword>
<dbReference type="RefSeq" id="WP_279296644.1">
    <property type="nucleotide sequence ID" value="NZ_JAOTIF010000004.1"/>
</dbReference>
<organism evidence="1 2">
    <name type="scientific">Paraflavisolibacter caeni</name>
    <dbReference type="NCBI Taxonomy" id="2982496"/>
    <lineage>
        <taxon>Bacteria</taxon>
        <taxon>Pseudomonadati</taxon>
        <taxon>Bacteroidota</taxon>
        <taxon>Chitinophagia</taxon>
        <taxon>Chitinophagales</taxon>
        <taxon>Chitinophagaceae</taxon>
        <taxon>Paraflavisolibacter</taxon>
    </lineage>
</organism>
<name>A0A9X3BH97_9BACT</name>
<dbReference type="InterPro" id="IPR017853">
    <property type="entry name" value="GH"/>
</dbReference>
<proteinExistence type="predicted"/>